<dbReference type="Pfam" id="PF07751">
    <property type="entry name" value="Abi_2"/>
    <property type="match status" value="1"/>
</dbReference>
<dbReference type="InterPro" id="IPR011664">
    <property type="entry name" value="Abi_system_AbiD/AbiF-like"/>
</dbReference>
<dbReference type="eggNOG" id="COG4823">
    <property type="taxonomic scope" value="Bacteria"/>
</dbReference>
<evidence type="ECO:0000313" key="1">
    <source>
        <dbReference type="EMBL" id="EDM47640.1"/>
    </source>
</evidence>
<dbReference type="EMBL" id="ABCP01000014">
    <property type="protein sequence ID" value="EDM47640.1"/>
    <property type="molecule type" value="Genomic_DNA"/>
</dbReference>
<comment type="caution">
    <text evidence="1">The sequence shown here is derived from an EMBL/GenBank/DDBJ whole genome shotgun (WGS) entry which is preliminary data.</text>
</comment>
<protein>
    <submittedName>
        <fullName evidence="1">Abi-like protein</fullName>
    </submittedName>
</protein>
<dbReference type="RefSeq" id="WP_007153845.1">
    <property type="nucleotide sequence ID" value="NZ_ABCP01000014.1"/>
</dbReference>
<gene>
    <name evidence="1" type="ORF">MDG893_19734</name>
</gene>
<proteinExistence type="predicted"/>
<reference evidence="1 2" key="1">
    <citation type="submission" date="2007-06" db="EMBL/GenBank/DDBJ databases">
        <authorList>
            <person name="Green D."/>
            <person name="Ferriera S."/>
            <person name="Johnson J."/>
            <person name="Kravitz S."/>
            <person name="Beeson K."/>
            <person name="Sutton G."/>
            <person name="Rogers Y.-H."/>
            <person name="Friedman R."/>
            <person name="Frazier M."/>
            <person name="Venter J.C."/>
        </authorList>
    </citation>
    <scope>NUCLEOTIDE SEQUENCE [LARGE SCALE GENOMIC DNA]</scope>
    <source>
        <strain evidence="1 2">DG893</strain>
    </source>
</reference>
<organism evidence="1 2">
    <name type="scientific">Marinobacter algicola DG893</name>
    <dbReference type="NCBI Taxonomy" id="443152"/>
    <lineage>
        <taxon>Bacteria</taxon>
        <taxon>Pseudomonadati</taxon>
        <taxon>Pseudomonadota</taxon>
        <taxon>Gammaproteobacteria</taxon>
        <taxon>Pseudomonadales</taxon>
        <taxon>Marinobacteraceae</taxon>
        <taxon>Marinobacter</taxon>
    </lineage>
</organism>
<sequence length="329" mass="38705">MTQFAKPAIDVPQQLELLKARGLQINDEERAARFLEVVSFFRLTPYMRPFQVPGNDHHFIKDAGFRDLSNLYAFDRRLRLLVMDAIERVEVAARAMISNYMGPMYGAHWYLDRSLFKSGYNHEQLLQIIRGKQQSERRDYERECDRIDRLAQTTEERRAELKIKRSKESYARHYGLTYSEPQLMPGWAALEELTMGSLSHLYAGLARDSDKKAIAKRMDLPWRLLQSWLHTLTIVRNICAHHARLWNRELGIKPELPKKASFPWPASLTRPSHHVRIYVVLCMLNHLMRTVSPDTSWQQRLKSLFDEFPSVSEKVMGFPADWRNDIFWS</sequence>
<name>A6F0Q1_9GAMM</name>
<evidence type="ECO:0000313" key="2">
    <source>
        <dbReference type="Proteomes" id="UP000005856"/>
    </source>
</evidence>
<accession>A6F0Q1</accession>
<dbReference type="OrthoDB" id="5363652at2"/>
<dbReference type="Proteomes" id="UP000005856">
    <property type="component" value="Unassembled WGS sequence"/>
</dbReference>
<keyword evidence="2" id="KW-1185">Reference proteome</keyword>
<dbReference type="AlphaFoldDB" id="A6F0Q1"/>